<proteinExistence type="predicted"/>
<organism evidence="2 3">
    <name type="scientific">Ameca splendens</name>
    <dbReference type="NCBI Taxonomy" id="208324"/>
    <lineage>
        <taxon>Eukaryota</taxon>
        <taxon>Metazoa</taxon>
        <taxon>Chordata</taxon>
        <taxon>Craniata</taxon>
        <taxon>Vertebrata</taxon>
        <taxon>Euteleostomi</taxon>
        <taxon>Actinopterygii</taxon>
        <taxon>Neopterygii</taxon>
        <taxon>Teleostei</taxon>
        <taxon>Neoteleostei</taxon>
        <taxon>Acanthomorphata</taxon>
        <taxon>Ovalentaria</taxon>
        <taxon>Atherinomorphae</taxon>
        <taxon>Cyprinodontiformes</taxon>
        <taxon>Goodeidae</taxon>
        <taxon>Ameca</taxon>
    </lineage>
</organism>
<feature type="transmembrane region" description="Helical" evidence="1">
    <location>
        <begin position="29"/>
        <end position="49"/>
    </location>
</feature>
<accession>A0ABV0YTS3</accession>
<keyword evidence="1" id="KW-0472">Membrane</keyword>
<keyword evidence="1" id="KW-1133">Transmembrane helix</keyword>
<evidence type="ECO:0000313" key="3">
    <source>
        <dbReference type="Proteomes" id="UP001469553"/>
    </source>
</evidence>
<gene>
    <name evidence="2" type="ORF">AMECASPLE_031048</name>
</gene>
<sequence>MYYYYYYYFYSGVQQRANGPTRFYVRLEFIGLFYLSSVVFVYQYIAILLTHNSLMISAAHHLSSNRMFLTRVFFRSTVILTATADPSCPQPAGIYNKSLKKLL</sequence>
<protein>
    <submittedName>
        <fullName evidence="2">Uncharacterized protein</fullName>
    </submittedName>
</protein>
<dbReference type="EMBL" id="JAHRIP010041418">
    <property type="protein sequence ID" value="MEQ2297082.1"/>
    <property type="molecule type" value="Genomic_DNA"/>
</dbReference>
<comment type="caution">
    <text evidence="2">The sequence shown here is derived from an EMBL/GenBank/DDBJ whole genome shotgun (WGS) entry which is preliminary data.</text>
</comment>
<dbReference type="Proteomes" id="UP001469553">
    <property type="component" value="Unassembled WGS sequence"/>
</dbReference>
<keyword evidence="1" id="KW-0812">Transmembrane</keyword>
<reference evidence="2 3" key="1">
    <citation type="submission" date="2021-06" db="EMBL/GenBank/DDBJ databases">
        <authorList>
            <person name="Palmer J.M."/>
        </authorList>
    </citation>
    <scope>NUCLEOTIDE SEQUENCE [LARGE SCALE GENOMIC DNA]</scope>
    <source>
        <strain evidence="2 3">AS_MEX2019</strain>
        <tissue evidence="2">Muscle</tissue>
    </source>
</reference>
<name>A0ABV0YTS3_9TELE</name>
<evidence type="ECO:0000313" key="2">
    <source>
        <dbReference type="EMBL" id="MEQ2297082.1"/>
    </source>
</evidence>
<keyword evidence="3" id="KW-1185">Reference proteome</keyword>
<evidence type="ECO:0000256" key="1">
    <source>
        <dbReference type="SAM" id="Phobius"/>
    </source>
</evidence>